<accession>A0A939JHI6</accession>
<gene>
    <name evidence="2" type="ORF">J0695_12685</name>
</gene>
<reference evidence="2" key="1">
    <citation type="submission" date="2021-03" db="EMBL/GenBank/DDBJ databases">
        <title>Streptomyces poriferae sp. nov., a novel marine sponge-derived Actinobacteria species with anti-MRSA activity.</title>
        <authorList>
            <person name="Sandoval-Powers M."/>
            <person name="Kralova S."/>
            <person name="Nguyen G.-S."/>
            <person name="Fawwal D."/>
            <person name="Degnes K."/>
            <person name="Klinkenberg G."/>
            <person name="Sletta H."/>
            <person name="Wentzel A."/>
            <person name="Liles M.R."/>
        </authorList>
    </citation>
    <scope>NUCLEOTIDE SEQUENCE</scope>
    <source>
        <strain evidence="2">DSM 41794</strain>
    </source>
</reference>
<keyword evidence="3" id="KW-1185">Reference proteome</keyword>
<dbReference type="Pfam" id="PF04149">
    <property type="entry name" value="DUF397"/>
    <property type="match status" value="1"/>
</dbReference>
<proteinExistence type="predicted"/>
<dbReference type="Proteomes" id="UP000664167">
    <property type="component" value="Unassembled WGS sequence"/>
</dbReference>
<organism evidence="2 3">
    <name type="scientific">Streptomyces beijiangensis</name>
    <dbReference type="NCBI Taxonomy" id="163361"/>
    <lineage>
        <taxon>Bacteria</taxon>
        <taxon>Bacillati</taxon>
        <taxon>Actinomycetota</taxon>
        <taxon>Actinomycetes</taxon>
        <taxon>Kitasatosporales</taxon>
        <taxon>Streptomycetaceae</taxon>
        <taxon>Streptomyces</taxon>
    </lineage>
</organism>
<dbReference type="AlphaFoldDB" id="A0A939JHI6"/>
<evidence type="ECO:0000313" key="3">
    <source>
        <dbReference type="Proteomes" id="UP000664167"/>
    </source>
</evidence>
<evidence type="ECO:0000259" key="1">
    <source>
        <dbReference type="Pfam" id="PF04149"/>
    </source>
</evidence>
<comment type="caution">
    <text evidence="2">The sequence shown here is derived from an EMBL/GenBank/DDBJ whole genome shotgun (WGS) entry which is preliminary data.</text>
</comment>
<evidence type="ECO:0000313" key="2">
    <source>
        <dbReference type="EMBL" id="MBO0512657.1"/>
    </source>
</evidence>
<sequence>MDRNEPREVLESGGARRGTVTGGATWYKSSYSGTSGGDCIEVSDTCPTTVPVRDSKRPDGPALVFSADAWRAFVADVC</sequence>
<protein>
    <submittedName>
        <fullName evidence="2">DUF397 domain-containing protein</fullName>
    </submittedName>
</protein>
<dbReference type="RefSeq" id="WP_206962094.1">
    <property type="nucleotide sequence ID" value="NZ_BAAAJJ010000006.1"/>
</dbReference>
<feature type="domain" description="DUF397" evidence="1">
    <location>
        <begin position="24"/>
        <end position="77"/>
    </location>
</feature>
<dbReference type="InterPro" id="IPR007278">
    <property type="entry name" value="DUF397"/>
</dbReference>
<name>A0A939JHI6_9ACTN</name>
<dbReference type="EMBL" id="JAFLRJ010000112">
    <property type="protein sequence ID" value="MBO0512657.1"/>
    <property type="molecule type" value="Genomic_DNA"/>
</dbReference>